<comment type="similarity">
    <text evidence="1">Belongs to the TPPP family.</text>
</comment>
<gene>
    <name evidence="3" type="ORF">OXX778_LOCUS8198</name>
</gene>
<evidence type="ECO:0000313" key="4">
    <source>
        <dbReference type="Proteomes" id="UP000663879"/>
    </source>
</evidence>
<keyword evidence="4" id="KW-1185">Reference proteome</keyword>
<dbReference type="Pfam" id="PF05517">
    <property type="entry name" value="p25-alpha"/>
    <property type="match status" value="1"/>
</dbReference>
<dbReference type="GO" id="GO:0001578">
    <property type="term" value="P:microtubule bundle formation"/>
    <property type="evidence" value="ECO:0007669"/>
    <property type="project" value="TreeGrafter"/>
</dbReference>
<name>A0A813V2L2_9BILA</name>
<dbReference type="InterPro" id="IPR011992">
    <property type="entry name" value="EF-hand-dom_pair"/>
</dbReference>
<proteinExistence type="inferred from homology"/>
<dbReference type="InterPro" id="IPR008907">
    <property type="entry name" value="TPP/p25"/>
</dbReference>
<dbReference type="GO" id="GO:0015631">
    <property type="term" value="F:tubulin binding"/>
    <property type="evidence" value="ECO:0007669"/>
    <property type="project" value="InterPro"/>
</dbReference>
<dbReference type="PANTHER" id="PTHR12932">
    <property type="entry name" value="P25 ALPHA-RELATED"/>
    <property type="match status" value="1"/>
</dbReference>
<protein>
    <submittedName>
        <fullName evidence="3">Uncharacterized protein</fullName>
    </submittedName>
</protein>
<evidence type="ECO:0000256" key="1">
    <source>
        <dbReference type="ARBA" id="ARBA00010994"/>
    </source>
</evidence>
<reference evidence="3" key="1">
    <citation type="submission" date="2021-02" db="EMBL/GenBank/DDBJ databases">
        <authorList>
            <person name="Nowell W R."/>
        </authorList>
    </citation>
    <scope>NUCLEOTIDE SEQUENCE</scope>
    <source>
        <strain evidence="3">Ploen Becks lab</strain>
    </source>
</reference>
<accession>A0A813V2L2</accession>
<dbReference type="AlphaFoldDB" id="A0A813V2L2"/>
<dbReference type="SUPFAM" id="SSF47473">
    <property type="entry name" value="EF-hand"/>
    <property type="match status" value="1"/>
</dbReference>
<dbReference type="GO" id="GO:0005874">
    <property type="term" value="C:microtubule"/>
    <property type="evidence" value="ECO:0007669"/>
    <property type="project" value="TreeGrafter"/>
</dbReference>
<comment type="caution">
    <text evidence="3">The sequence shown here is derived from an EMBL/GenBank/DDBJ whole genome shotgun (WGS) entry which is preliminary data.</text>
</comment>
<dbReference type="GO" id="GO:0046785">
    <property type="term" value="P:microtubule polymerization"/>
    <property type="evidence" value="ECO:0007669"/>
    <property type="project" value="InterPro"/>
</dbReference>
<feature type="compositionally biased region" description="Basic and acidic residues" evidence="2">
    <location>
        <begin position="140"/>
        <end position="162"/>
    </location>
</feature>
<dbReference type="PANTHER" id="PTHR12932:SF9">
    <property type="entry name" value="TUBULIN POLYMERIZATION-PROMOTING PROTEIN HOMOLOG"/>
    <property type="match status" value="1"/>
</dbReference>
<evidence type="ECO:0000313" key="3">
    <source>
        <dbReference type="EMBL" id="CAF0835781.1"/>
    </source>
</evidence>
<organism evidence="3 4">
    <name type="scientific">Brachionus calyciflorus</name>
    <dbReference type="NCBI Taxonomy" id="104777"/>
    <lineage>
        <taxon>Eukaryota</taxon>
        <taxon>Metazoa</taxon>
        <taxon>Spiralia</taxon>
        <taxon>Gnathifera</taxon>
        <taxon>Rotifera</taxon>
        <taxon>Eurotatoria</taxon>
        <taxon>Monogononta</taxon>
        <taxon>Pseudotrocha</taxon>
        <taxon>Ploima</taxon>
        <taxon>Brachionidae</taxon>
        <taxon>Brachionus</taxon>
    </lineage>
</organism>
<dbReference type="Gene3D" id="1.10.238.10">
    <property type="entry name" value="EF-hand"/>
    <property type="match status" value="1"/>
</dbReference>
<sequence length="180" mass="19598">MASGGSDIFEKYAKFGKTEAQIKEMKGGLRIETRNVQKLMKESGVIDSKYTTQLLDNDIMRVIGKLTTSSPAKYPKGTKTLEKDGFEALLHQIAESKKSNYDAVLAKLNSVSGPSTAGTTGVANADNVSRMTDASKYTGAHKERFDADGKGKGIDGREDRSKNTGYVGNYKGENTYDQKH</sequence>
<feature type="region of interest" description="Disordered" evidence="2">
    <location>
        <begin position="133"/>
        <end position="180"/>
    </location>
</feature>
<dbReference type="OrthoDB" id="548799at2759"/>
<evidence type="ECO:0000256" key="2">
    <source>
        <dbReference type="SAM" id="MobiDB-lite"/>
    </source>
</evidence>
<dbReference type="Proteomes" id="UP000663879">
    <property type="component" value="Unassembled WGS sequence"/>
</dbReference>
<dbReference type="EMBL" id="CAJNOC010001110">
    <property type="protein sequence ID" value="CAF0835781.1"/>
    <property type="molecule type" value="Genomic_DNA"/>
</dbReference>
<dbReference type="GO" id="GO:0032273">
    <property type="term" value="P:positive regulation of protein polymerization"/>
    <property type="evidence" value="ECO:0007669"/>
    <property type="project" value="TreeGrafter"/>
</dbReference>